<protein>
    <recommendedName>
        <fullName evidence="4">Nitrogen regulatory protein areA GATA-like domain-containing protein</fullName>
    </recommendedName>
</protein>
<feature type="compositionally biased region" description="Polar residues" evidence="1">
    <location>
        <begin position="338"/>
        <end position="348"/>
    </location>
</feature>
<evidence type="ECO:0000313" key="3">
    <source>
        <dbReference type="Proteomes" id="UP001175000"/>
    </source>
</evidence>
<organism evidence="2 3">
    <name type="scientific">Immersiella caudata</name>
    <dbReference type="NCBI Taxonomy" id="314043"/>
    <lineage>
        <taxon>Eukaryota</taxon>
        <taxon>Fungi</taxon>
        <taxon>Dikarya</taxon>
        <taxon>Ascomycota</taxon>
        <taxon>Pezizomycotina</taxon>
        <taxon>Sordariomycetes</taxon>
        <taxon>Sordariomycetidae</taxon>
        <taxon>Sordariales</taxon>
        <taxon>Lasiosphaeriaceae</taxon>
        <taxon>Immersiella</taxon>
    </lineage>
</organism>
<evidence type="ECO:0000256" key="1">
    <source>
        <dbReference type="SAM" id="MobiDB-lite"/>
    </source>
</evidence>
<dbReference type="Proteomes" id="UP001175000">
    <property type="component" value="Unassembled WGS sequence"/>
</dbReference>
<feature type="compositionally biased region" description="Pro residues" evidence="1">
    <location>
        <begin position="470"/>
        <end position="480"/>
    </location>
</feature>
<feature type="compositionally biased region" description="Low complexity" evidence="1">
    <location>
        <begin position="124"/>
        <end position="139"/>
    </location>
</feature>
<feature type="compositionally biased region" description="Pro residues" evidence="1">
    <location>
        <begin position="360"/>
        <end position="370"/>
    </location>
</feature>
<feature type="region of interest" description="Disordered" evidence="1">
    <location>
        <begin position="88"/>
        <end position="398"/>
    </location>
</feature>
<dbReference type="AlphaFoldDB" id="A0AA39XGK9"/>
<comment type="caution">
    <text evidence="2">The sequence shown here is derived from an EMBL/GenBank/DDBJ whole genome shotgun (WGS) entry which is preliminary data.</text>
</comment>
<feature type="compositionally biased region" description="Basic residues" evidence="1">
    <location>
        <begin position="296"/>
        <end position="305"/>
    </location>
</feature>
<dbReference type="EMBL" id="JAULSU010000001">
    <property type="protein sequence ID" value="KAK0633251.1"/>
    <property type="molecule type" value="Genomic_DNA"/>
</dbReference>
<evidence type="ECO:0000313" key="2">
    <source>
        <dbReference type="EMBL" id="KAK0633251.1"/>
    </source>
</evidence>
<sequence length="500" mass="53812">MAMILPKGMLENTREIYAEVASYSVVPPEKIWQYWNVYTTTFRRLRDPTAYRLENFWWHVWGSDMRYLSGPELARLFEEFATGPTFVPLKGPANRYEGPPTPRFDQQGPRAKAEAASSHDQGHDSSSSKSNAKFPTPSSSRPPPRHPILKKSRGPSASGPRPTARFVSPAGSDDEDIKEGEVSSGSTAVSSDMPPPPIPETRAEEELAIAPETSTPKATAKMPPPPLPPSIKREKEANATPPRTGSDTGSREASSTLTAAARQRLNSGAGRASSHESGASSSSQTSQSSGLTMKALGKRPAKVPRQRSTPRSVPVQGDKEQERPVIVHQTPGVVPPQRRSTWDTTVTPERTPGRVGGTRRPPPPGPPPPVAGFVVDQGSENRTASMARPRSNMEGSRMLREPSAARLPLVATTVAATTVVATTTATAQGQFDSESVAPTSTILEARDIPDELVLPSRPSASALLDLHFTPTPPNPAPPIPFGRSKSQLTLLLERERARKG</sequence>
<feature type="region of interest" description="Disordered" evidence="1">
    <location>
        <begin position="464"/>
        <end position="485"/>
    </location>
</feature>
<evidence type="ECO:0008006" key="4">
    <source>
        <dbReference type="Google" id="ProtNLM"/>
    </source>
</evidence>
<feature type="compositionally biased region" description="Polar residues" evidence="1">
    <location>
        <begin position="241"/>
        <end position="258"/>
    </location>
</feature>
<accession>A0AA39XGK9</accession>
<name>A0AA39XGK9_9PEZI</name>
<feature type="compositionally biased region" description="Basic residues" evidence="1">
    <location>
        <begin position="143"/>
        <end position="153"/>
    </location>
</feature>
<proteinExistence type="predicted"/>
<feature type="compositionally biased region" description="Low complexity" evidence="1">
    <location>
        <begin position="267"/>
        <end position="290"/>
    </location>
</feature>
<gene>
    <name evidence="2" type="ORF">B0T14DRAFT_560858</name>
</gene>
<keyword evidence="3" id="KW-1185">Reference proteome</keyword>
<reference evidence="2" key="1">
    <citation type="submission" date="2023-06" db="EMBL/GenBank/DDBJ databases">
        <title>Genome-scale phylogeny and comparative genomics of the fungal order Sordariales.</title>
        <authorList>
            <consortium name="Lawrence Berkeley National Laboratory"/>
            <person name="Hensen N."/>
            <person name="Bonometti L."/>
            <person name="Westerberg I."/>
            <person name="Brannstrom I.O."/>
            <person name="Guillou S."/>
            <person name="Cros-Aarteil S."/>
            <person name="Calhoun S."/>
            <person name="Haridas S."/>
            <person name="Kuo A."/>
            <person name="Mondo S."/>
            <person name="Pangilinan J."/>
            <person name="Riley R."/>
            <person name="Labutti K."/>
            <person name="Andreopoulos B."/>
            <person name="Lipzen A."/>
            <person name="Chen C."/>
            <person name="Yanf M."/>
            <person name="Daum C."/>
            <person name="Ng V."/>
            <person name="Clum A."/>
            <person name="Steindorff A."/>
            <person name="Ohm R."/>
            <person name="Martin F."/>
            <person name="Silar P."/>
            <person name="Natvig D."/>
            <person name="Lalanne C."/>
            <person name="Gautier V."/>
            <person name="Ament-Velasquez S.L."/>
            <person name="Kruys A."/>
            <person name="Hutchinson M.I."/>
            <person name="Powell A.J."/>
            <person name="Barry K."/>
            <person name="Miller A.N."/>
            <person name="Grigoriev I.V."/>
            <person name="Debuchy R."/>
            <person name="Gladieux P."/>
            <person name="Thoren M.H."/>
            <person name="Johannesson H."/>
        </authorList>
    </citation>
    <scope>NUCLEOTIDE SEQUENCE</scope>
    <source>
        <strain evidence="2">CBS 606.72</strain>
    </source>
</reference>